<proteinExistence type="predicted"/>
<sequence>MTNDRVDVQWARKVAGDGIKHWLNALVLKGRATENWGEFVGDGCAANSGDDLFFAQVRTLKVLLHDCVITLSESFEHREASGIRLLFEICWDLFDQVVIALLGFARPDQSLHRDQINNAAEVTLRSDWNLENQRLRIQTGDDHSDTHIKVGAGAIKLIYETDTRNLVAVSLAPDSL</sequence>
<gene>
    <name evidence="1" type="ORF">GALL_494890</name>
</gene>
<comment type="caution">
    <text evidence="1">The sequence shown here is derived from an EMBL/GenBank/DDBJ whole genome shotgun (WGS) entry which is preliminary data.</text>
</comment>
<name>A0A1J5PMC4_9ZZZZ</name>
<reference evidence="1" key="1">
    <citation type="submission" date="2016-10" db="EMBL/GenBank/DDBJ databases">
        <title>Sequence of Gallionella enrichment culture.</title>
        <authorList>
            <person name="Poehlein A."/>
            <person name="Muehling M."/>
            <person name="Daniel R."/>
        </authorList>
    </citation>
    <scope>NUCLEOTIDE SEQUENCE</scope>
</reference>
<protein>
    <submittedName>
        <fullName evidence="1">Uncharacterized protein</fullName>
    </submittedName>
</protein>
<organism evidence="1">
    <name type="scientific">mine drainage metagenome</name>
    <dbReference type="NCBI Taxonomy" id="410659"/>
    <lineage>
        <taxon>unclassified sequences</taxon>
        <taxon>metagenomes</taxon>
        <taxon>ecological metagenomes</taxon>
    </lineage>
</organism>
<accession>A0A1J5PMC4</accession>
<evidence type="ECO:0000313" key="1">
    <source>
        <dbReference type="EMBL" id="OIQ68911.1"/>
    </source>
</evidence>
<dbReference type="EMBL" id="MLJW01005027">
    <property type="protein sequence ID" value="OIQ68911.1"/>
    <property type="molecule type" value="Genomic_DNA"/>
</dbReference>
<dbReference type="AlphaFoldDB" id="A0A1J5PMC4"/>